<dbReference type="STRING" id="694427.Palpr_0429"/>
<proteinExistence type="predicted"/>
<dbReference type="Gene3D" id="1.10.10.60">
    <property type="entry name" value="Homeodomain-like"/>
    <property type="match status" value="1"/>
</dbReference>
<dbReference type="SUPFAM" id="SSF46689">
    <property type="entry name" value="Homeodomain-like"/>
    <property type="match status" value="1"/>
</dbReference>
<feature type="transmembrane region" description="Helical" evidence="4">
    <location>
        <begin position="211"/>
        <end position="229"/>
    </location>
</feature>
<evidence type="ECO:0000256" key="2">
    <source>
        <dbReference type="ARBA" id="ARBA00023125"/>
    </source>
</evidence>
<dbReference type="Proteomes" id="UP000008718">
    <property type="component" value="Chromosome"/>
</dbReference>
<accession>E4T1J5</accession>
<dbReference type="HOGENOM" id="CLU_041408_1_0_10"/>
<organism evidence="6 7">
    <name type="scientific">Paludibacter propionicigenes (strain DSM 17365 / JCM 13257 / WB4)</name>
    <dbReference type="NCBI Taxonomy" id="694427"/>
    <lineage>
        <taxon>Bacteria</taxon>
        <taxon>Pseudomonadati</taxon>
        <taxon>Bacteroidota</taxon>
        <taxon>Bacteroidia</taxon>
        <taxon>Bacteroidales</taxon>
        <taxon>Paludibacteraceae</taxon>
        <taxon>Paludibacter</taxon>
    </lineage>
</organism>
<protein>
    <submittedName>
        <fullName evidence="6">Transcriptional regulator, AraC family</fullName>
    </submittedName>
</protein>
<dbReference type="GO" id="GO:0003700">
    <property type="term" value="F:DNA-binding transcription factor activity"/>
    <property type="evidence" value="ECO:0007669"/>
    <property type="project" value="InterPro"/>
</dbReference>
<feature type="transmembrane region" description="Helical" evidence="4">
    <location>
        <begin position="184"/>
        <end position="205"/>
    </location>
</feature>
<feature type="transmembrane region" description="Helical" evidence="4">
    <location>
        <begin position="139"/>
        <end position="163"/>
    </location>
</feature>
<evidence type="ECO:0000256" key="4">
    <source>
        <dbReference type="SAM" id="Phobius"/>
    </source>
</evidence>
<keyword evidence="4" id="KW-0812">Transmembrane</keyword>
<gene>
    <name evidence="6" type="ordered locus">Palpr_0429</name>
</gene>
<feature type="transmembrane region" description="Helical" evidence="4">
    <location>
        <begin position="35"/>
        <end position="55"/>
    </location>
</feature>
<dbReference type="RefSeq" id="WP_013443958.1">
    <property type="nucleotide sequence ID" value="NC_014734.1"/>
</dbReference>
<dbReference type="EMBL" id="CP002345">
    <property type="protein sequence ID" value="ADQ78589.1"/>
    <property type="molecule type" value="Genomic_DNA"/>
</dbReference>
<dbReference type="SMART" id="SM00342">
    <property type="entry name" value="HTH_ARAC"/>
    <property type="match status" value="1"/>
</dbReference>
<dbReference type="OrthoDB" id="5492415at2"/>
<name>E4T1J5_PALPW</name>
<dbReference type="InterPro" id="IPR018062">
    <property type="entry name" value="HTH_AraC-typ_CS"/>
</dbReference>
<dbReference type="eggNOG" id="COG2207">
    <property type="taxonomic scope" value="Bacteria"/>
</dbReference>
<evidence type="ECO:0000259" key="5">
    <source>
        <dbReference type="PROSITE" id="PS01124"/>
    </source>
</evidence>
<dbReference type="KEGG" id="ppn:Palpr_0429"/>
<feature type="transmembrane region" description="Helical" evidence="4">
    <location>
        <begin position="6"/>
        <end position="23"/>
    </location>
</feature>
<dbReference type="AlphaFoldDB" id="E4T1J5"/>
<reference evidence="6 7" key="2">
    <citation type="journal article" date="2011" name="Stand. Genomic Sci.">
        <title>Complete genome sequence of Paludibacter propionicigenes type strain (WB4).</title>
        <authorList>
            <person name="Gronow S."/>
            <person name="Munk C."/>
            <person name="Lapidus A."/>
            <person name="Nolan M."/>
            <person name="Lucas S."/>
            <person name="Hammon N."/>
            <person name="Deshpande S."/>
            <person name="Cheng J.F."/>
            <person name="Tapia R."/>
            <person name="Han C."/>
            <person name="Goodwin L."/>
            <person name="Pitluck S."/>
            <person name="Liolios K."/>
            <person name="Ivanova N."/>
            <person name="Mavromatis K."/>
            <person name="Mikhailova N."/>
            <person name="Pati A."/>
            <person name="Chen A."/>
            <person name="Palaniappan K."/>
            <person name="Land M."/>
            <person name="Hauser L."/>
            <person name="Chang Y.J."/>
            <person name="Jeffries C.D."/>
            <person name="Brambilla E."/>
            <person name="Rohde M."/>
            <person name="Goker M."/>
            <person name="Detter J.C."/>
            <person name="Woyke T."/>
            <person name="Bristow J."/>
            <person name="Eisen J.A."/>
            <person name="Markowitz V."/>
            <person name="Hugenholtz P."/>
            <person name="Kyrpides N.C."/>
            <person name="Klenk H.P."/>
        </authorList>
    </citation>
    <scope>NUCLEOTIDE SEQUENCE [LARGE SCALE GENOMIC DNA]</scope>
    <source>
        <strain evidence="7">DSM 17365 / JCM 13257 / WB4</strain>
    </source>
</reference>
<dbReference type="PROSITE" id="PS00041">
    <property type="entry name" value="HTH_ARAC_FAMILY_1"/>
    <property type="match status" value="1"/>
</dbReference>
<dbReference type="InterPro" id="IPR020449">
    <property type="entry name" value="Tscrpt_reg_AraC-type_HTH"/>
</dbReference>
<feature type="transmembrane region" description="Helical" evidence="4">
    <location>
        <begin position="67"/>
        <end position="86"/>
    </location>
</feature>
<dbReference type="InterPro" id="IPR009057">
    <property type="entry name" value="Homeodomain-like_sf"/>
</dbReference>
<dbReference type="PANTHER" id="PTHR43280:SF29">
    <property type="entry name" value="ARAC-FAMILY TRANSCRIPTIONAL REGULATOR"/>
    <property type="match status" value="1"/>
</dbReference>
<reference key="1">
    <citation type="submission" date="2010-11" db="EMBL/GenBank/DDBJ databases">
        <title>The complete genome of Paludibacter propionicigenes DSM 17365.</title>
        <authorList>
            <consortium name="US DOE Joint Genome Institute (JGI-PGF)"/>
            <person name="Lucas S."/>
            <person name="Copeland A."/>
            <person name="Lapidus A."/>
            <person name="Bruce D."/>
            <person name="Goodwin L."/>
            <person name="Pitluck S."/>
            <person name="Kyrpides N."/>
            <person name="Mavromatis K."/>
            <person name="Ivanova N."/>
            <person name="Munk A.C."/>
            <person name="Brettin T."/>
            <person name="Detter J.C."/>
            <person name="Han C."/>
            <person name="Tapia R."/>
            <person name="Land M."/>
            <person name="Hauser L."/>
            <person name="Markowitz V."/>
            <person name="Cheng J.-F."/>
            <person name="Hugenholtz P."/>
            <person name="Woyke T."/>
            <person name="Wu D."/>
            <person name="Gronow S."/>
            <person name="Wellnitz S."/>
            <person name="Brambilla E."/>
            <person name="Klenk H.-P."/>
            <person name="Eisen J.A."/>
        </authorList>
    </citation>
    <scope>NUCLEOTIDE SEQUENCE</scope>
    <source>
        <strain>WB4</strain>
    </source>
</reference>
<evidence type="ECO:0000256" key="3">
    <source>
        <dbReference type="ARBA" id="ARBA00023163"/>
    </source>
</evidence>
<dbReference type="GO" id="GO:0043565">
    <property type="term" value="F:sequence-specific DNA binding"/>
    <property type="evidence" value="ECO:0007669"/>
    <property type="project" value="InterPro"/>
</dbReference>
<keyword evidence="3" id="KW-0804">Transcription</keyword>
<keyword evidence="4" id="KW-1133">Transmembrane helix</keyword>
<keyword evidence="1" id="KW-0805">Transcription regulation</keyword>
<dbReference type="PRINTS" id="PR00032">
    <property type="entry name" value="HTHARAC"/>
</dbReference>
<keyword evidence="7" id="KW-1185">Reference proteome</keyword>
<evidence type="ECO:0000313" key="7">
    <source>
        <dbReference type="Proteomes" id="UP000008718"/>
    </source>
</evidence>
<evidence type="ECO:0000256" key="1">
    <source>
        <dbReference type="ARBA" id="ARBA00023015"/>
    </source>
</evidence>
<dbReference type="PROSITE" id="PS01124">
    <property type="entry name" value="HTH_ARAC_FAMILY_2"/>
    <property type="match status" value="1"/>
</dbReference>
<dbReference type="PANTHER" id="PTHR43280">
    <property type="entry name" value="ARAC-FAMILY TRANSCRIPTIONAL REGULATOR"/>
    <property type="match status" value="1"/>
</dbReference>
<sequence>MFFKYVTLFLGISYFAFAAVLLLKKSPIKKANNVLCFLFVLMAAYSIELSFYYTALLNKNYFHLVHYVPFDLILLLMFGPVLYLYVKTLLGQPIKLTPINILVQILPFIPAVAFIVYFLSQNTSTRLNLLVVNFKQGLWHTNLLNVLVFIQLIVYLFCCYLAVKKQFKISPKISINNFQMSISWLRFYIVINLSFMLLAAPLSFYLGNEKVNLIIAQLAMLVQFAYLFVKSMWHSEMFSTESTSEIKKSEAVLKISDDLVEDYFRILMTHFETQKPFLKEECSIHSVSMNTGIPVHHLSNILNNHFQKNFPDFINEYRIKEAQKLLTTTQCEKMTLEAIGYECGFGSRSSFNKAFKKHTGFTPSQFRQQN</sequence>
<feature type="domain" description="HTH araC/xylS-type" evidence="5">
    <location>
        <begin position="261"/>
        <end position="369"/>
    </location>
</feature>
<dbReference type="InterPro" id="IPR018060">
    <property type="entry name" value="HTH_AraC"/>
</dbReference>
<feature type="transmembrane region" description="Helical" evidence="4">
    <location>
        <begin position="98"/>
        <end position="119"/>
    </location>
</feature>
<dbReference type="Pfam" id="PF12833">
    <property type="entry name" value="HTH_18"/>
    <property type="match status" value="1"/>
</dbReference>
<evidence type="ECO:0000313" key="6">
    <source>
        <dbReference type="EMBL" id="ADQ78589.1"/>
    </source>
</evidence>
<keyword evidence="2" id="KW-0238">DNA-binding</keyword>
<keyword evidence="4" id="KW-0472">Membrane</keyword>